<evidence type="ECO:0000256" key="6">
    <source>
        <dbReference type="SAM" id="Phobius"/>
    </source>
</evidence>
<dbReference type="Proteomes" id="UP001271007">
    <property type="component" value="Unassembled WGS sequence"/>
</dbReference>
<dbReference type="InterPro" id="IPR050121">
    <property type="entry name" value="Cytochrome_P450_monoxygenase"/>
</dbReference>
<keyword evidence="5" id="KW-0560">Oxidoreductase</keyword>
<keyword evidence="8" id="KW-1185">Reference proteome</keyword>
<dbReference type="PRINTS" id="PR00463">
    <property type="entry name" value="EP450I"/>
</dbReference>
<name>A0AAJ0D7C1_9PEZI</name>
<reference evidence="7" key="1">
    <citation type="submission" date="2023-04" db="EMBL/GenBank/DDBJ databases">
        <title>Black Yeasts Isolated from many extreme environments.</title>
        <authorList>
            <person name="Coleine C."/>
            <person name="Stajich J.E."/>
            <person name="Selbmann L."/>
        </authorList>
    </citation>
    <scope>NUCLEOTIDE SEQUENCE</scope>
    <source>
        <strain evidence="7">CCFEE 5312</strain>
    </source>
</reference>
<comment type="similarity">
    <text evidence="5">Belongs to the cytochrome P450 family.</text>
</comment>
<keyword evidence="3 4" id="KW-0408">Iron</keyword>
<dbReference type="InterPro" id="IPR036396">
    <property type="entry name" value="Cyt_P450_sf"/>
</dbReference>
<keyword evidence="2 4" id="KW-0479">Metal-binding</keyword>
<dbReference type="InterPro" id="IPR017972">
    <property type="entry name" value="Cyt_P450_CS"/>
</dbReference>
<keyword evidence="6" id="KW-0812">Transmembrane</keyword>
<evidence type="ECO:0000313" key="8">
    <source>
        <dbReference type="Proteomes" id="UP001271007"/>
    </source>
</evidence>
<evidence type="ECO:0000256" key="1">
    <source>
        <dbReference type="ARBA" id="ARBA00001971"/>
    </source>
</evidence>
<organism evidence="7 8">
    <name type="scientific">Extremus antarcticus</name>
    <dbReference type="NCBI Taxonomy" id="702011"/>
    <lineage>
        <taxon>Eukaryota</taxon>
        <taxon>Fungi</taxon>
        <taxon>Dikarya</taxon>
        <taxon>Ascomycota</taxon>
        <taxon>Pezizomycotina</taxon>
        <taxon>Dothideomycetes</taxon>
        <taxon>Dothideomycetidae</taxon>
        <taxon>Mycosphaerellales</taxon>
        <taxon>Extremaceae</taxon>
        <taxon>Extremus</taxon>
    </lineage>
</organism>
<evidence type="ECO:0008006" key="9">
    <source>
        <dbReference type="Google" id="ProtNLM"/>
    </source>
</evidence>
<dbReference type="Gene3D" id="1.10.630.10">
    <property type="entry name" value="Cytochrome P450"/>
    <property type="match status" value="1"/>
</dbReference>
<evidence type="ECO:0000256" key="2">
    <source>
        <dbReference type="ARBA" id="ARBA00022723"/>
    </source>
</evidence>
<keyword evidence="5" id="KW-0503">Monooxygenase</keyword>
<dbReference type="PROSITE" id="PS00086">
    <property type="entry name" value="CYTOCHROME_P450"/>
    <property type="match status" value="1"/>
</dbReference>
<protein>
    <recommendedName>
        <fullName evidence="9">Cytochrome P450</fullName>
    </recommendedName>
</protein>
<dbReference type="AlphaFoldDB" id="A0AAJ0D7C1"/>
<dbReference type="GO" id="GO:0020037">
    <property type="term" value="F:heme binding"/>
    <property type="evidence" value="ECO:0007669"/>
    <property type="project" value="InterPro"/>
</dbReference>
<evidence type="ECO:0000256" key="4">
    <source>
        <dbReference type="PIRSR" id="PIRSR602401-1"/>
    </source>
</evidence>
<keyword evidence="6" id="KW-1133">Transmembrane helix</keyword>
<keyword evidence="4 5" id="KW-0349">Heme</keyword>
<dbReference type="GO" id="GO:0016705">
    <property type="term" value="F:oxidoreductase activity, acting on paired donors, with incorporation or reduction of molecular oxygen"/>
    <property type="evidence" value="ECO:0007669"/>
    <property type="project" value="InterPro"/>
</dbReference>
<dbReference type="SUPFAM" id="SSF48264">
    <property type="entry name" value="Cytochrome P450"/>
    <property type="match status" value="1"/>
</dbReference>
<dbReference type="PANTHER" id="PTHR24305:SF152">
    <property type="entry name" value="P450, PUTATIVE (EUROFUNG)-RELATED"/>
    <property type="match status" value="1"/>
</dbReference>
<dbReference type="InterPro" id="IPR002401">
    <property type="entry name" value="Cyt_P450_E_grp-I"/>
</dbReference>
<keyword evidence="6" id="KW-0472">Membrane</keyword>
<dbReference type="CDD" id="cd11062">
    <property type="entry name" value="CYP58-like"/>
    <property type="match status" value="1"/>
</dbReference>
<accession>A0AAJ0D7C1</accession>
<proteinExistence type="inferred from homology"/>
<dbReference type="EMBL" id="JAWDJX010000052">
    <property type="protein sequence ID" value="KAK3048125.1"/>
    <property type="molecule type" value="Genomic_DNA"/>
</dbReference>
<comment type="cofactor">
    <cofactor evidence="1 4">
        <name>heme</name>
        <dbReference type="ChEBI" id="CHEBI:30413"/>
    </cofactor>
</comment>
<feature type="transmembrane region" description="Helical" evidence="6">
    <location>
        <begin position="6"/>
        <end position="25"/>
    </location>
</feature>
<dbReference type="GO" id="GO:0004497">
    <property type="term" value="F:monooxygenase activity"/>
    <property type="evidence" value="ECO:0007669"/>
    <property type="project" value="UniProtKB-KW"/>
</dbReference>
<sequence length="511" mass="57956">MNISSTILLILLSYLAYLLIYRLFLHPLAKVPGRKLAASTSWHEFYYDCVKGNGGQHAFKIQEMHKRYGPVVRINPREVHIDGRVDPAFWDILYSNSNKLDKDSFYYDGFGAGYSAVSTGPADLHRARRGAMANYFSMTNIRRYEPMVLQQISKLFQRLKTCKANDEVVDLGNAYRCLATDVVTSFALPEPKTMLDYPDFGKDFNRLIRDFAKLITFQRHLKIVFPLLSAIPDWLTVRMDSTGASLQMVDFQRSYEKQTQLAIDRKGKLPEGQPISILDTLATSTELKDRDKLRNRIVEEARNTVGAGTETTASTLSVLTYHLLSNPACLVKLKSELNDTAVASSNQLLDFRTLERLPYLNAVISEALRLTNPVTGRLPRINPRAPTSYTTPSGITYTFPPGTVMSMSMPDLHFNSSIFPDPHAFKPERWLEGTWEQKARMQQFFVPFGKGSRACLGMESARMELLLTAGNLFRRFEMELFETTARDVSWAHDFFAPFAPFDSAGLRVTML</sequence>
<evidence type="ECO:0000256" key="5">
    <source>
        <dbReference type="RuleBase" id="RU000461"/>
    </source>
</evidence>
<feature type="binding site" description="axial binding residue" evidence="4">
    <location>
        <position position="455"/>
    </location>
    <ligand>
        <name>heme</name>
        <dbReference type="ChEBI" id="CHEBI:30413"/>
    </ligand>
    <ligandPart>
        <name>Fe</name>
        <dbReference type="ChEBI" id="CHEBI:18248"/>
    </ligandPart>
</feature>
<dbReference type="Pfam" id="PF00067">
    <property type="entry name" value="p450"/>
    <property type="match status" value="1"/>
</dbReference>
<dbReference type="InterPro" id="IPR001128">
    <property type="entry name" value="Cyt_P450"/>
</dbReference>
<dbReference type="PRINTS" id="PR00385">
    <property type="entry name" value="P450"/>
</dbReference>
<comment type="caution">
    <text evidence="7">The sequence shown here is derived from an EMBL/GenBank/DDBJ whole genome shotgun (WGS) entry which is preliminary data.</text>
</comment>
<dbReference type="PANTHER" id="PTHR24305">
    <property type="entry name" value="CYTOCHROME P450"/>
    <property type="match status" value="1"/>
</dbReference>
<evidence type="ECO:0000256" key="3">
    <source>
        <dbReference type="ARBA" id="ARBA00023004"/>
    </source>
</evidence>
<evidence type="ECO:0000313" key="7">
    <source>
        <dbReference type="EMBL" id="KAK3048125.1"/>
    </source>
</evidence>
<gene>
    <name evidence="7" type="ORF">LTR09_010464</name>
</gene>
<dbReference type="GO" id="GO:0005506">
    <property type="term" value="F:iron ion binding"/>
    <property type="evidence" value="ECO:0007669"/>
    <property type="project" value="InterPro"/>
</dbReference>